<evidence type="ECO:0000256" key="7">
    <source>
        <dbReference type="ARBA" id="ARBA00023016"/>
    </source>
</evidence>
<comment type="similarity">
    <text evidence="2">Belongs to the SHO1 family.</text>
</comment>
<dbReference type="OrthoDB" id="5983572at2759"/>
<feature type="domain" description="SH3" evidence="11">
    <location>
        <begin position="208"/>
        <end position="264"/>
    </location>
</feature>
<dbReference type="PRINTS" id="PR00452">
    <property type="entry name" value="SH3DOMAIN"/>
</dbReference>
<feature type="transmembrane region" description="Helical" evidence="10">
    <location>
        <begin position="12"/>
        <end position="33"/>
    </location>
</feature>
<evidence type="ECO:0000256" key="3">
    <source>
        <dbReference type="ARBA" id="ARBA00022443"/>
    </source>
</evidence>
<dbReference type="CDD" id="cd11855">
    <property type="entry name" value="SH3_Sho1p"/>
    <property type="match status" value="1"/>
</dbReference>
<evidence type="ECO:0000256" key="5">
    <source>
        <dbReference type="ARBA" id="ARBA00022692"/>
    </source>
</evidence>
<dbReference type="AlphaFoldDB" id="A0A8H7Q4X9"/>
<dbReference type="InterPro" id="IPR035522">
    <property type="entry name" value="Sho1_SH3"/>
</dbReference>
<dbReference type="Proteomes" id="UP000654370">
    <property type="component" value="Unassembled WGS sequence"/>
</dbReference>
<dbReference type="EMBL" id="JAEPQZ010000001">
    <property type="protein sequence ID" value="KAG2185891.1"/>
    <property type="molecule type" value="Genomic_DNA"/>
</dbReference>
<organism evidence="12 13">
    <name type="scientific">Mortierella isabellina</name>
    <name type="common">Filamentous fungus</name>
    <name type="synonym">Umbelopsis isabellina</name>
    <dbReference type="NCBI Taxonomy" id="91625"/>
    <lineage>
        <taxon>Eukaryota</taxon>
        <taxon>Fungi</taxon>
        <taxon>Fungi incertae sedis</taxon>
        <taxon>Mucoromycota</taxon>
        <taxon>Mucoromycotina</taxon>
        <taxon>Umbelopsidomycetes</taxon>
        <taxon>Umbelopsidales</taxon>
        <taxon>Umbelopsidaceae</taxon>
        <taxon>Umbelopsis</taxon>
    </lineage>
</organism>
<evidence type="ECO:0000256" key="10">
    <source>
        <dbReference type="SAM" id="Phobius"/>
    </source>
</evidence>
<feature type="transmembrane region" description="Helical" evidence="10">
    <location>
        <begin position="94"/>
        <end position="117"/>
    </location>
</feature>
<feature type="transmembrane region" description="Helical" evidence="10">
    <location>
        <begin position="65"/>
        <end position="82"/>
    </location>
</feature>
<dbReference type="SMART" id="SM00326">
    <property type="entry name" value="SH3"/>
    <property type="match status" value="1"/>
</dbReference>
<keyword evidence="3 9" id="KW-0728">SH3 domain</keyword>
<dbReference type="SUPFAM" id="SSF50044">
    <property type="entry name" value="SH3-domain"/>
    <property type="match status" value="1"/>
</dbReference>
<gene>
    <name evidence="12" type="ORF">INT43_002329</name>
</gene>
<sequence>MDYKLLTTNPVLLGSTLLLMIGWMIAFCGLCASQSLVFGISWWFIMYQFLVVLAVLTVIVTASIAQYRLVILTFLAISIMYSTNEISKYLHSNLSTSAAITTGYIFIAIVQFIWVFVFGSTEDSKLGSVIDNLTAHSAPVQEMKTNSSVALAAPANQYAPSTFTPTQFNNSQTTIQHQPSIKHTSYISGSNHSAPDVESTVVVSPNQEYPISVVALHAYEANPEDPNELSFAKGDMLDVHDKRGNWWQARKANGAVGIVPSNYD</sequence>
<accession>A0A8H7Q4X9</accession>
<protein>
    <recommendedName>
        <fullName evidence="11">SH3 domain-containing protein</fullName>
    </recommendedName>
</protein>
<reference evidence="12" key="1">
    <citation type="submission" date="2020-12" db="EMBL/GenBank/DDBJ databases">
        <title>Metabolic potential, ecology and presence of endohyphal bacteria is reflected in genomic diversity of Mucoromycotina.</title>
        <authorList>
            <person name="Muszewska A."/>
            <person name="Okrasinska A."/>
            <person name="Steczkiewicz K."/>
            <person name="Drgas O."/>
            <person name="Orlowska M."/>
            <person name="Perlinska-Lenart U."/>
            <person name="Aleksandrzak-Piekarczyk T."/>
            <person name="Szatraj K."/>
            <person name="Zielenkiewicz U."/>
            <person name="Pilsyk S."/>
            <person name="Malc E."/>
            <person name="Mieczkowski P."/>
            <person name="Kruszewska J.S."/>
            <person name="Biernat P."/>
            <person name="Pawlowska J."/>
        </authorList>
    </citation>
    <scope>NUCLEOTIDE SEQUENCE</scope>
    <source>
        <strain evidence="12">WA0000067209</strain>
    </source>
</reference>
<proteinExistence type="inferred from homology"/>
<comment type="caution">
    <text evidence="12">The sequence shown here is derived from an EMBL/GenBank/DDBJ whole genome shotgun (WGS) entry which is preliminary data.</text>
</comment>
<dbReference type="Gene3D" id="2.30.30.40">
    <property type="entry name" value="SH3 Domains"/>
    <property type="match status" value="1"/>
</dbReference>
<dbReference type="InterPro" id="IPR036028">
    <property type="entry name" value="SH3-like_dom_sf"/>
</dbReference>
<evidence type="ECO:0000313" key="12">
    <source>
        <dbReference type="EMBL" id="KAG2185891.1"/>
    </source>
</evidence>
<evidence type="ECO:0000256" key="2">
    <source>
        <dbReference type="ARBA" id="ARBA00009739"/>
    </source>
</evidence>
<evidence type="ECO:0000256" key="9">
    <source>
        <dbReference type="PROSITE-ProRule" id="PRU00192"/>
    </source>
</evidence>
<keyword evidence="6 10" id="KW-1133">Transmembrane helix</keyword>
<keyword evidence="7" id="KW-0346">Stress response</keyword>
<dbReference type="GO" id="GO:0005886">
    <property type="term" value="C:plasma membrane"/>
    <property type="evidence" value="ECO:0007669"/>
    <property type="project" value="UniProtKB-SubCell"/>
</dbReference>
<name>A0A8H7Q4X9_MORIS</name>
<evidence type="ECO:0000256" key="6">
    <source>
        <dbReference type="ARBA" id="ARBA00022989"/>
    </source>
</evidence>
<keyword evidence="8 10" id="KW-0472">Membrane</keyword>
<feature type="transmembrane region" description="Helical" evidence="10">
    <location>
        <begin position="40"/>
        <end position="59"/>
    </location>
</feature>
<evidence type="ECO:0000256" key="4">
    <source>
        <dbReference type="ARBA" id="ARBA00022475"/>
    </source>
</evidence>
<dbReference type="PROSITE" id="PS50002">
    <property type="entry name" value="SH3"/>
    <property type="match status" value="1"/>
</dbReference>
<comment type="subcellular location">
    <subcellularLocation>
        <location evidence="1">Cell membrane</location>
        <topology evidence="1">Multi-pass membrane protein</topology>
    </subcellularLocation>
</comment>
<keyword evidence="13" id="KW-1185">Reference proteome</keyword>
<evidence type="ECO:0000256" key="8">
    <source>
        <dbReference type="ARBA" id="ARBA00023136"/>
    </source>
</evidence>
<dbReference type="InterPro" id="IPR001452">
    <property type="entry name" value="SH3_domain"/>
</dbReference>
<keyword evidence="5 10" id="KW-0812">Transmembrane</keyword>
<evidence type="ECO:0000256" key="1">
    <source>
        <dbReference type="ARBA" id="ARBA00004651"/>
    </source>
</evidence>
<keyword evidence="4" id="KW-1003">Cell membrane</keyword>
<evidence type="ECO:0000259" key="11">
    <source>
        <dbReference type="PROSITE" id="PS50002"/>
    </source>
</evidence>
<evidence type="ECO:0000313" key="13">
    <source>
        <dbReference type="Proteomes" id="UP000654370"/>
    </source>
</evidence>
<dbReference type="Pfam" id="PF00018">
    <property type="entry name" value="SH3_1"/>
    <property type="match status" value="1"/>
</dbReference>